<evidence type="ECO:0000256" key="6">
    <source>
        <dbReference type="ARBA" id="ARBA00022840"/>
    </source>
</evidence>
<evidence type="ECO:0000259" key="10">
    <source>
        <dbReference type="Pfam" id="PF02463"/>
    </source>
</evidence>
<evidence type="ECO:0000256" key="5">
    <source>
        <dbReference type="ARBA" id="ARBA00022763"/>
    </source>
</evidence>
<dbReference type="GO" id="GO:0009432">
    <property type="term" value="P:SOS response"/>
    <property type="evidence" value="ECO:0007669"/>
    <property type="project" value="TreeGrafter"/>
</dbReference>
<accession>A0A420WL15</accession>
<proteinExistence type="inferred from homology"/>
<comment type="function">
    <text evidence="1 9">May be involved in recombinational repair of damaged DNA.</text>
</comment>
<dbReference type="InterPro" id="IPR027417">
    <property type="entry name" value="P-loop_NTPase"/>
</dbReference>
<dbReference type="GO" id="GO:0043590">
    <property type="term" value="C:bacterial nucleoid"/>
    <property type="evidence" value="ECO:0007669"/>
    <property type="project" value="TreeGrafter"/>
</dbReference>
<dbReference type="SUPFAM" id="SSF52540">
    <property type="entry name" value="P-loop containing nucleoside triphosphate hydrolases"/>
    <property type="match status" value="2"/>
</dbReference>
<dbReference type="Pfam" id="PF02463">
    <property type="entry name" value="SMC_N"/>
    <property type="match status" value="1"/>
</dbReference>
<evidence type="ECO:0000313" key="12">
    <source>
        <dbReference type="Proteomes" id="UP000282211"/>
    </source>
</evidence>
<dbReference type="AlphaFoldDB" id="A0A420WL15"/>
<evidence type="ECO:0000256" key="9">
    <source>
        <dbReference type="PIRNR" id="PIRNR003128"/>
    </source>
</evidence>
<gene>
    <name evidence="11" type="ORF">DES40_1032</name>
</gene>
<name>A0A420WL15_9PROT</name>
<dbReference type="FunCoup" id="A0A420WL15">
    <property type="interactions" value="423"/>
</dbReference>
<feature type="domain" description="RecF/RecN/SMC N-terminal" evidence="10">
    <location>
        <begin position="12"/>
        <end position="518"/>
    </location>
</feature>
<evidence type="ECO:0000256" key="1">
    <source>
        <dbReference type="ARBA" id="ARBA00003618"/>
    </source>
</evidence>
<dbReference type="PANTHER" id="PTHR11059:SF0">
    <property type="entry name" value="DNA REPAIR PROTEIN RECN"/>
    <property type="match status" value="1"/>
</dbReference>
<dbReference type="InParanoid" id="A0A420WL15"/>
<keyword evidence="5 9" id="KW-0227">DNA damage</keyword>
<dbReference type="GO" id="GO:0006310">
    <property type="term" value="P:DNA recombination"/>
    <property type="evidence" value="ECO:0007669"/>
    <property type="project" value="InterPro"/>
</dbReference>
<comment type="caution">
    <text evidence="11">The sequence shown here is derived from an EMBL/GenBank/DDBJ whole genome shotgun (WGS) entry which is preliminary data.</text>
</comment>
<dbReference type="PIRSF" id="PIRSF003128">
    <property type="entry name" value="RecN"/>
    <property type="match status" value="1"/>
</dbReference>
<dbReference type="Gene3D" id="3.40.50.300">
    <property type="entry name" value="P-loop containing nucleotide triphosphate hydrolases"/>
    <property type="match status" value="2"/>
</dbReference>
<keyword evidence="7 9" id="KW-0234">DNA repair</keyword>
<evidence type="ECO:0000256" key="4">
    <source>
        <dbReference type="ARBA" id="ARBA00022741"/>
    </source>
</evidence>
<dbReference type="Proteomes" id="UP000282211">
    <property type="component" value="Unassembled WGS sequence"/>
</dbReference>
<dbReference type="CDD" id="cd03241">
    <property type="entry name" value="ABC_RecN"/>
    <property type="match status" value="2"/>
</dbReference>
<dbReference type="GO" id="GO:0006281">
    <property type="term" value="P:DNA repair"/>
    <property type="evidence" value="ECO:0007669"/>
    <property type="project" value="UniProtKB-KW"/>
</dbReference>
<sequence>MLTGLSVRNVVLIEQLNLEFDGGLSALTGETGAGKSIILDSLGMATGARSDRGLIRSGADRAESIAAFTLASSHPVYALLEQNDIESLEGEDLTLRRVIRADGRSKAYINDAPVSVKLLAEVGSILLEVHGQHDGRGLLDPLNHITMLDLFGSYQAELDAVASVYTEHKAAEKALQSLLALQAKAGDEQDFLEHAIAELDRLDAQQGEDVTLAEERRFLQGAEGALAELAAAQDALGEDGAFEERLSMALAGIERLNSKFGESELPAAKSLELAGQALERALLETQEARNAVTEAAENFDVEPGRLDAVEKRLFALRAAARKYGCDLSGLIDVRAKFAADLSAIESVTHDIGKTRKRAEAAKLAYDKAARALTQARKDAAKILDQAVLTELPPLKMERAIFETHFEEAVETAQGRDSVRFRVSTNPGTALGPLDKIASGGEMARFALAIKVALAGKNEAVMVFDEVDQGVGGAVANAVGKRLSKLAQNAQVFVVTHSPQVAAAADHQFRIEKSSTGTTTTTHVQAVADEAREEEIARMLAGETITQEARAAARQLMSS</sequence>
<evidence type="ECO:0000256" key="2">
    <source>
        <dbReference type="ARBA" id="ARBA00009441"/>
    </source>
</evidence>
<protein>
    <recommendedName>
        <fullName evidence="3 9">DNA repair protein RecN</fullName>
    </recommendedName>
    <alternativeName>
        <fullName evidence="8 9">Recombination protein N</fullName>
    </alternativeName>
</protein>
<keyword evidence="4" id="KW-0547">Nucleotide-binding</keyword>
<comment type="similarity">
    <text evidence="2 9">Belongs to the RecN family.</text>
</comment>
<dbReference type="GO" id="GO:0005524">
    <property type="term" value="F:ATP binding"/>
    <property type="evidence" value="ECO:0007669"/>
    <property type="project" value="UniProtKB-KW"/>
</dbReference>
<keyword evidence="12" id="KW-1185">Reference proteome</keyword>
<dbReference type="PANTHER" id="PTHR11059">
    <property type="entry name" value="DNA REPAIR PROTEIN RECN"/>
    <property type="match status" value="1"/>
</dbReference>
<reference evidence="11 12" key="1">
    <citation type="submission" date="2018-10" db="EMBL/GenBank/DDBJ databases">
        <title>Genomic Encyclopedia of Type Strains, Phase IV (KMG-IV): sequencing the most valuable type-strain genomes for metagenomic binning, comparative biology and taxonomic classification.</title>
        <authorList>
            <person name="Goeker M."/>
        </authorList>
    </citation>
    <scope>NUCLEOTIDE SEQUENCE [LARGE SCALE GENOMIC DNA]</scope>
    <source>
        <strain evidence="11 12">DSM 22008</strain>
    </source>
</reference>
<evidence type="ECO:0000256" key="3">
    <source>
        <dbReference type="ARBA" id="ARBA00021315"/>
    </source>
</evidence>
<dbReference type="RefSeq" id="WP_121099456.1">
    <property type="nucleotide sequence ID" value="NZ_RBII01000001.1"/>
</dbReference>
<dbReference type="NCBIfam" id="TIGR00634">
    <property type="entry name" value="recN"/>
    <property type="match status" value="1"/>
</dbReference>
<evidence type="ECO:0000256" key="7">
    <source>
        <dbReference type="ARBA" id="ARBA00023204"/>
    </source>
</evidence>
<dbReference type="InterPro" id="IPR003395">
    <property type="entry name" value="RecF/RecN/SMC_N"/>
</dbReference>
<dbReference type="EMBL" id="RBII01000001">
    <property type="protein sequence ID" value="RKQ71704.1"/>
    <property type="molecule type" value="Genomic_DNA"/>
</dbReference>
<organism evidence="11 12">
    <name type="scientific">Litorimonas taeanensis</name>
    <dbReference type="NCBI Taxonomy" id="568099"/>
    <lineage>
        <taxon>Bacteria</taxon>
        <taxon>Pseudomonadati</taxon>
        <taxon>Pseudomonadota</taxon>
        <taxon>Alphaproteobacteria</taxon>
        <taxon>Maricaulales</taxon>
        <taxon>Robiginitomaculaceae</taxon>
    </lineage>
</organism>
<keyword evidence="6" id="KW-0067">ATP-binding</keyword>
<dbReference type="InterPro" id="IPR004604">
    <property type="entry name" value="DNA_recomb/repair_RecN"/>
</dbReference>
<evidence type="ECO:0000256" key="8">
    <source>
        <dbReference type="ARBA" id="ARBA00033408"/>
    </source>
</evidence>
<evidence type="ECO:0000313" key="11">
    <source>
        <dbReference type="EMBL" id="RKQ71704.1"/>
    </source>
</evidence>
<dbReference type="OrthoDB" id="9806954at2"/>